<comment type="caution">
    <text evidence="1">The sequence shown here is derived from an EMBL/GenBank/DDBJ whole genome shotgun (WGS) entry which is preliminary data.</text>
</comment>
<dbReference type="AlphaFoldDB" id="A0A3A8F6G5"/>
<reference evidence="1 2" key="1">
    <citation type="submission" date="2018-09" db="EMBL/GenBank/DDBJ databases">
        <title>The draft genome of Acinetobacter spp. strains.</title>
        <authorList>
            <person name="Qin J."/>
            <person name="Feng Y."/>
            <person name="Zong Z."/>
        </authorList>
    </citation>
    <scope>NUCLEOTIDE SEQUENCE [LARGE SCALE GENOMIC DNA]</scope>
    <source>
        <strain evidence="1 2">WCHAc060115</strain>
    </source>
</reference>
<dbReference type="Proteomes" id="UP000280405">
    <property type="component" value="Unassembled WGS sequence"/>
</dbReference>
<feature type="non-terminal residue" evidence="1">
    <location>
        <position position="1"/>
    </location>
</feature>
<protein>
    <submittedName>
        <fullName evidence="1">Uncharacterized protein</fullName>
    </submittedName>
</protein>
<dbReference type="RefSeq" id="WP_120383529.1">
    <property type="nucleotide sequence ID" value="NZ_RAXT01000009.1"/>
</dbReference>
<organism evidence="1 2">
    <name type="scientific">Acinetobacter rongchengensis</name>
    <dbReference type="NCBI Taxonomy" id="2419601"/>
    <lineage>
        <taxon>Bacteria</taxon>
        <taxon>Pseudomonadati</taxon>
        <taxon>Pseudomonadota</taxon>
        <taxon>Gammaproteobacteria</taxon>
        <taxon>Moraxellales</taxon>
        <taxon>Moraxellaceae</taxon>
        <taxon>Acinetobacter</taxon>
    </lineage>
</organism>
<accession>A0A3A8F6G5</accession>
<keyword evidence="2" id="KW-1185">Reference proteome</keyword>
<gene>
    <name evidence="1" type="ORF">D7V20_06635</name>
</gene>
<proteinExistence type="predicted"/>
<dbReference type="EMBL" id="RAXT01000009">
    <property type="protein sequence ID" value="RKG38680.1"/>
    <property type="molecule type" value="Genomic_DNA"/>
</dbReference>
<sequence>FFGALTALIIFTKWTNQKGSEVISNEAKEIFNLIEKIAVNSDKILEDMMIMSIHNKVPNDFDEERFNNFRELNVEIIKRLQLINFENKHVDTVRLINSFEGAYRNFAKLYHQSTPRILTDILNNETKYKESFGHLKKDMYAYALYKKTL</sequence>
<evidence type="ECO:0000313" key="2">
    <source>
        <dbReference type="Proteomes" id="UP000280405"/>
    </source>
</evidence>
<name>A0A3A8F6G5_9GAMM</name>
<evidence type="ECO:0000313" key="1">
    <source>
        <dbReference type="EMBL" id="RKG38680.1"/>
    </source>
</evidence>